<keyword evidence="2" id="KW-0680">Restriction system</keyword>
<dbReference type="PANTHER" id="PTHR43140">
    <property type="entry name" value="TYPE-1 RESTRICTION ENZYME ECOKI SPECIFICITY PROTEIN"/>
    <property type="match status" value="1"/>
</dbReference>
<keyword evidence="3" id="KW-0238">DNA-binding</keyword>
<dbReference type="EMBL" id="MKGQ01000020">
    <property type="protein sequence ID" value="OKP01838.1"/>
    <property type="molecule type" value="Genomic_DNA"/>
</dbReference>
<dbReference type="Pfam" id="PF01420">
    <property type="entry name" value="Methylase_S"/>
    <property type="match status" value="1"/>
</dbReference>
<evidence type="ECO:0000256" key="3">
    <source>
        <dbReference type="ARBA" id="ARBA00023125"/>
    </source>
</evidence>
<dbReference type="PANTHER" id="PTHR43140:SF1">
    <property type="entry name" value="TYPE I RESTRICTION ENZYME ECOKI SPECIFICITY SUBUNIT"/>
    <property type="match status" value="1"/>
</dbReference>
<proteinExistence type="inferred from homology"/>
<sequence>MSKYESYKDSGEGWIGNVPSHWDVKKLKHLFFEKKHTKNMSLNCGSISFGEVVTKNDEKVLESTKASYQEVLSGEFLINPLNLNYDLISLRIALSQINVVVSAGYLVIKEKSVLDKGYFKYLLHRYDVAYIKLLGSGVRQTISFNHIANSMLLYPPIQEQSIIAKYLGQKTAQIDEAISIKEQQIALLKERKQITIQKAVTQGLNPNVPMKDSGVDWIGQIPEHWEVRKLKYCLTLTKDKVESKYSDFQYLGMESVQAGTGLLSGVDSEADGLANIFKKGQILFGKLRPYLAKVYLAEFGGVCSTEFLVFDINSSFNREFISKLLLSDGFIKTVDASTYGSKMPRANPDFILNMLLPVPPSNEQANISKYISIILDFSESAEKNLIQQIKKLKEYKTSLINSAVTGKIKITPEMTEA</sequence>
<gene>
    <name evidence="5" type="ORF">Xedl_02681</name>
</gene>
<dbReference type="OrthoDB" id="9798929at2"/>
<dbReference type="InterPro" id="IPR051212">
    <property type="entry name" value="Type-I_RE_S_subunit"/>
</dbReference>
<evidence type="ECO:0000256" key="1">
    <source>
        <dbReference type="ARBA" id="ARBA00010923"/>
    </source>
</evidence>
<accession>A0A1Q5TNN0</accession>
<protein>
    <submittedName>
        <fullName evidence="5">Type I restriction-modification</fullName>
    </submittedName>
</protein>
<dbReference type="InterPro" id="IPR044946">
    <property type="entry name" value="Restrct_endonuc_typeI_TRD_sf"/>
</dbReference>
<evidence type="ECO:0000256" key="2">
    <source>
        <dbReference type="ARBA" id="ARBA00022747"/>
    </source>
</evidence>
<dbReference type="SUPFAM" id="SSF116734">
    <property type="entry name" value="DNA methylase specificity domain"/>
    <property type="match status" value="2"/>
</dbReference>
<organism evidence="5 6">
    <name type="scientific">Xenorhabdus eapokensis</name>
    <dbReference type="NCBI Taxonomy" id="1873482"/>
    <lineage>
        <taxon>Bacteria</taxon>
        <taxon>Pseudomonadati</taxon>
        <taxon>Pseudomonadota</taxon>
        <taxon>Gammaproteobacteria</taxon>
        <taxon>Enterobacterales</taxon>
        <taxon>Morganellaceae</taxon>
        <taxon>Xenorhabdus</taxon>
    </lineage>
</organism>
<dbReference type="STRING" id="1873482.Xedl_02681"/>
<comment type="similarity">
    <text evidence="1">Belongs to the type-I restriction system S methylase family.</text>
</comment>
<feature type="domain" description="Type I restriction modification DNA specificity" evidence="4">
    <location>
        <begin position="223"/>
        <end position="390"/>
    </location>
</feature>
<name>A0A1Q5TNN0_9GAMM</name>
<evidence type="ECO:0000313" key="6">
    <source>
        <dbReference type="Proteomes" id="UP000186268"/>
    </source>
</evidence>
<dbReference type="Gene3D" id="1.10.287.1120">
    <property type="entry name" value="Bipartite methylase S protein"/>
    <property type="match status" value="1"/>
</dbReference>
<dbReference type="InterPro" id="IPR000055">
    <property type="entry name" value="Restrct_endonuc_typeI_TRD"/>
</dbReference>
<evidence type="ECO:0000313" key="5">
    <source>
        <dbReference type="EMBL" id="OKP01838.1"/>
    </source>
</evidence>
<dbReference type="Proteomes" id="UP000186268">
    <property type="component" value="Unassembled WGS sequence"/>
</dbReference>
<evidence type="ECO:0000259" key="4">
    <source>
        <dbReference type="Pfam" id="PF01420"/>
    </source>
</evidence>
<dbReference type="GO" id="GO:0009307">
    <property type="term" value="P:DNA restriction-modification system"/>
    <property type="evidence" value="ECO:0007669"/>
    <property type="project" value="UniProtKB-KW"/>
</dbReference>
<dbReference type="Gene3D" id="3.90.220.20">
    <property type="entry name" value="DNA methylase specificity domains"/>
    <property type="match status" value="2"/>
</dbReference>
<dbReference type="GO" id="GO:0003677">
    <property type="term" value="F:DNA binding"/>
    <property type="evidence" value="ECO:0007669"/>
    <property type="project" value="UniProtKB-KW"/>
</dbReference>
<comment type="caution">
    <text evidence="5">The sequence shown here is derived from an EMBL/GenBank/DDBJ whole genome shotgun (WGS) entry which is preliminary data.</text>
</comment>
<reference evidence="5 6" key="1">
    <citation type="submission" date="2016-09" db="EMBL/GenBank/DDBJ databases">
        <title>Xenorhabdus thuongxuanensis sp. nov. and Xenorhabdus eapokensis sp. nov., isolated from Steinernema species.</title>
        <authorList>
            <person name="Kaempfer P."/>
            <person name="Tobias N.J."/>
            <person name="Phan Ke L."/>
            <person name="Bode H.B."/>
            <person name="Glaeser S.P."/>
        </authorList>
    </citation>
    <scope>NUCLEOTIDE SEQUENCE [LARGE SCALE GENOMIC DNA]</scope>
    <source>
        <strain evidence="5 6">DL20</strain>
    </source>
</reference>
<dbReference type="AlphaFoldDB" id="A0A1Q5TNN0"/>
<keyword evidence="6" id="KW-1185">Reference proteome</keyword>